<dbReference type="RefSeq" id="WP_203996902.1">
    <property type="nucleotide sequence ID" value="NZ_BOPG01000032.1"/>
</dbReference>
<dbReference type="AlphaFoldDB" id="A0A8J4E0A5"/>
<evidence type="ECO:0000313" key="2">
    <source>
        <dbReference type="EMBL" id="GIJ57505.1"/>
    </source>
</evidence>
<feature type="region of interest" description="Disordered" evidence="1">
    <location>
        <begin position="237"/>
        <end position="258"/>
    </location>
</feature>
<evidence type="ECO:0000313" key="3">
    <source>
        <dbReference type="Proteomes" id="UP000612585"/>
    </source>
</evidence>
<accession>A0A8J4E0A5</accession>
<name>A0A8J4E0A5_9ACTN</name>
<sequence length="258" mass="27928">MSYADPALIQARNYLISIGIPVDSIGIIGDQSHRSSGGYHVGNDVLAMIGKLNTDYSKRQTDLDRPGSNAAMALDIGGLSGRQLYELTAWLIAQCRAGTHDTRNIREVIGRRSLSGGVTRYDALGILPDAGTADHESHTHISYYRDSEGGDKTSLFRRYYQPDSSTPVPGPSEDEEIDMKPLIVFTAAESDLPHRWGMGVVSGGERMWFETLDQDQGTAYAVSQGVSASTLSQSSFAETREQFGGTPAITRSLPPALD</sequence>
<dbReference type="Proteomes" id="UP000612585">
    <property type="component" value="Unassembled WGS sequence"/>
</dbReference>
<comment type="caution">
    <text evidence="2">The sequence shown here is derived from an EMBL/GenBank/DDBJ whole genome shotgun (WGS) entry which is preliminary data.</text>
</comment>
<gene>
    <name evidence="2" type="ORF">Vau01_050210</name>
</gene>
<dbReference type="EMBL" id="BOPG01000032">
    <property type="protein sequence ID" value="GIJ57505.1"/>
    <property type="molecule type" value="Genomic_DNA"/>
</dbReference>
<reference evidence="2" key="1">
    <citation type="submission" date="2021-01" db="EMBL/GenBank/DDBJ databases">
        <title>Whole genome shotgun sequence of Virgisporangium aurantiacum NBRC 16421.</title>
        <authorList>
            <person name="Komaki H."/>
            <person name="Tamura T."/>
        </authorList>
    </citation>
    <scope>NUCLEOTIDE SEQUENCE</scope>
    <source>
        <strain evidence="2">NBRC 16421</strain>
    </source>
</reference>
<protein>
    <submittedName>
        <fullName evidence="2">Uncharacterized protein</fullName>
    </submittedName>
</protein>
<proteinExistence type="predicted"/>
<organism evidence="2 3">
    <name type="scientific">Virgisporangium aurantiacum</name>
    <dbReference type="NCBI Taxonomy" id="175570"/>
    <lineage>
        <taxon>Bacteria</taxon>
        <taxon>Bacillati</taxon>
        <taxon>Actinomycetota</taxon>
        <taxon>Actinomycetes</taxon>
        <taxon>Micromonosporales</taxon>
        <taxon>Micromonosporaceae</taxon>
        <taxon>Virgisporangium</taxon>
    </lineage>
</organism>
<evidence type="ECO:0000256" key="1">
    <source>
        <dbReference type="SAM" id="MobiDB-lite"/>
    </source>
</evidence>
<keyword evidence="3" id="KW-1185">Reference proteome</keyword>